<keyword evidence="2" id="KW-0812">Transmembrane</keyword>
<keyword evidence="2" id="KW-0472">Membrane</keyword>
<evidence type="ECO:0000256" key="2">
    <source>
        <dbReference type="SAM" id="Phobius"/>
    </source>
</evidence>
<feature type="compositionally biased region" description="Polar residues" evidence="1">
    <location>
        <begin position="75"/>
        <end position="85"/>
    </location>
</feature>
<evidence type="ECO:0000313" key="3">
    <source>
        <dbReference type="EMBL" id="MBP2033635.1"/>
    </source>
</evidence>
<reference evidence="3 4" key="1">
    <citation type="submission" date="2021-03" db="EMBL/GenBank/DDBJ databases">
        <title>Genomic Encyclopedia of Type Strains, Phase IV (KMG-IV): sequencing the most valuable type-strain genomes for metagenomic binning, comparative biology and taxonomic classification.</title>
        <authorList>
            <person name="Goeker M."/>
        </authorList>
    </citation>
    <scope>NUCLEOTIDE SEQUENCE [LARGE SCALE GENOMIC DNA]</scope>
    <source>
        <strain evidence="3 4">DSM 28783</strain>
    </source>
</reference>
<dbReference type="EMBL" id="JAGGLM010000017">
    <property type="protein sequence ID" value="MBP2033635.1"/>
    <property type="molecule type" value="Genomic_DNA"/>
</dbReference>
<dbReference type="RefSeq" id="WP_209702896.1">
    <property type="nucleotide sequence ID" value="NZ_JAGGLM010000017.1"/>
</dbReference>
<evidence type="ECO:0000313" key="4">
    <source>
        <dbReference type="Proteomes" id="UP001519307"/>
    </source>
</evidence>
<keyword evidence="2" id="KW-1133">Transmembrane helix</keyword>
<comment type="caution">
    <text evidence="3">The sequence shown here is derived from an EMBL/GenBank/DDBJ whole genome shotgun (WGS) entry which is preliminary data.</text>
</comment>
<feature type="transmembrane region" description="Helical" evidence="2">
    <location>
        <begin position="7"/>
        <end position="25"/>
    </location>
</feature>
<organism evidence="3 4">
    <name type="scientific">Clostridium algifaecis</name>
    <dbReference type="NCBI Taxonomy" id="1472040"/>
    <lineage>
        <taxon>Bacteria</taxon>
        <taxon>Bacillati</taxon>
        <taxon>Bacillota</taxon>
        <taxon>Clostridia</taxon>
        <taxon>Eubacteriales</taxon>
        <taxon>Clostridiaceae</taxon>
        <taxon>Clostridium</taxon>
    </lineage>
</organism>
<accession>A0ABS4KVJ1</accession>
<sequence length="168" mass="19486">MNKNRKITIILIVFVLIFTGGFYIYTHSNKLGDKSTSLLNNKSNTKESNNQYDHKEDSNSQNSSSKKSYEEPKTLQKQNNYNNPKNSEEKVDRDKAAKLVAYKVNDKDSNMKFIFDHEEKKDNVDYYVIHAFDNMEDHSATGGWYYVSKSNGNVYEMDLSSNKLVLVR</sequence>
<proteinExistence type="predicted"/>
<dbReference type="Proteomes" id="UP001519307">
    <property type="component" value="Unassembled WGS sequence"/>
</dbReference>
<evidence type="ECO:0000256" key="1">
    <source>
        <dbReference type="SAM" id="MobiDB-lite"/>
    </source>
</evidence>
<feature type="region of interest" description="Disordered" evidence="1">
    <location>
        <begin position="42"/>
        <end position="94"/>
    </location>
</feature>
<protein>
    <submittedName>
        <fullName evidence="3">Uncharacterized protein YxeA</fullName>
    </submittedName>
</protein>
<name>A0ABS4KVJ1_9CLOT</name>
<keyword evidence="4" id="KW-1185">Reference proteome</keyword>
<gene>
    <name evidence="3" type="ORF">J2Z42_002339</name>
</gene>
<feature type="compositionally biased region" description="Polar residues" evidence="1">
    <location>
        <begin position="42"/>
        <end position="51"/>
    </location>
</feature>